<name>A0ACB6QB22_9PLEO</name>
<evidence type="ECO:0000313" key="2">
    <source>
        <dbReference type="Proteomes" id="UP000799755"/>
    </source>
</evidence>
<proteinExistence type="predicted"/>
<sequence length="373" mass="41850">MVTFTMLIYASTVRAWILIVSLDLPVCAASTPAITLRFNWHIFAQNIIPRCPPYQRYLSIDLNEISLVGLMTVRSNVLGLCFKQAMHHAYDDKMECMNVLKAAKLEWIDSCIYAAILGTSQRKIMNAKRARISSEPYSEEGSRCHGSSLIPEHCRYYPRVFTLPVYLSRFLKCTIDIRCSCLLYEVTRFLPRFDACLIRKPLLSTNPELGRDIPLKNGETKIRSELTVLVAIQGKSRKYDGVAWAHLYQVRAILQLIPGGVRGGYTIDTPGVHGFGGYTSASSNTCLFAGSIAGIQLGNERRPRYIEVRWKKGARGELGEGPTFTLSKAAKGQHSIKHTEELIGSNRGMKQDGHRASNKSTGITLQKWKMLEE</sequence>
<comment type="caution">
    <text evidence="1">The sequence shown here is derived from an EMBL/GenBank/DDBJ whole genome shotgun (WGS) entry which is preliminary data.</text>
</comment>
<organism evidence="1 2">
    <name type="scientific">Lindgomyces ingoldianus</name>
    <dbReference type="NCBI Taxonomy" id="673940"/>
    <lineage>
        <taxon>Eukaryota</taxon>
        <taxon>Fungi</taxon>
        <taxon>Dikarya</taxon>
        <taxon>Ascomycota</taxon>
        <taxon>Pezizomycotina</taxon>
        <taxon>Dothideomycetes</taxon>
        <taxon>Pleosporomycetidae</taxon>
        <taxon>Pleosporales</taxon>
        <taxon>Lindgomycetaceae</taxon>
        <taxon>Lindgomyces</taxon>
    </lineage>
</organism>
<evidence type="ECO:0000313" key="1">
    <source>
        <dbReference type="EMBL" id="KAF2464133.1"/>
    </source>
</evidence>
<protein>
    <submittedName>
        <fullName evidence="1">Uncharacterized protein</fullName>
    </submittedName>
</protein>
<gene>
    <name evidence="1" type="ORF">BDR25DRAFT_361868</name>
</gene>
<accession>A0ACB6QB22</accession>
<reference evidence="1" key="1">
    <citation type="journal article" date="2020" name="Stud. Mycol.">
        <title>101 Dothideomycetes genomes: a test case for predicting lifestyles and emergence of pathogens.</title>
        <authorList>
            <person name="Haridas S."/>
            <person name="Albert R."/>
            <person name="Binder M."/>
            <person name="Bloem J."/>
            <person name="Labutti K."/>
            <person name="Salamov A."/>
            <person name="Andreopoulos B."/>
            <person name="Baker S."/>
            <person name="Barry K."/>
            <person name="Bills G."/>
            <person name="Bluhm B."/>
            <person name="Cannon C."/>
            <person name="Castanera R."/>
            <person name="Culley D."/>
            <person name="Daum C."/>
            <person name="Ezra D."/>
            <person name="Gonzalez J."/>
            <person name="Henrissat B."/>
            <person name="Kuo A."/>
            <person name="Liang C."/>
            <person name="Lipzen A."/>
            <person name="Lutzoni F."/>
            <person name="Magnuson J."/>
            <person name="Mondo S."/>
            <person name="Nolan M."/>
            <person name="Ohm R."/>
            <person name="Pangilinan J."/>
            <person name="Park H.-J."/>
            <person name="Ramirez L."/>
            <person name="Alfaro M."/>
            <person name="Sun H."/>
            <person name="Tritt A."/>
            <person name="Yoshinaga Y."/>
            <person name="Zwiers L.-H."/>
            <person name="Turgeon B."/>
            <person name="Goodwin S."/>
            <person name="Spatafora J."/>
            <person name="Crous P."/>
            <person name="Grigoriev I."/>
        </authorList>
    </citation>
    <scope>NUCLEOTIDE SEQUENCE</scope>
    <source>
        <strain evidence="1">ATCC 200398</strain>
    </source>
</reference>
<dbReference type="Proteomes" id="UP000799755">
    <property type="component" value="Unassembled WGS sequence"/>
</dbReference>
<keyword evidence="2" id="KW-1185">Reference proteome</keyword>
<dbReference type="EMBL" id="MU003539">
    <property type="protein sequence ID" value="KAF2464133.1"/>
    <property type="molecule type" value="Genomic_DNA"/>
</dbReference>